<keyword evidence="1" id="KW-1133">Transmembrane helix</keyword>
<dbReference type="KEGG" id="cei:CEPID_03040"/>
<organism evidence="2 3">
    <name type="scientific">Corynebacterium epidermidicanis</name>
    <dbReference type="NCBI Taxonomy" id="1050174"/>
    <lineage>
        <taxon>Bacteria</taxon>
        <taxon>Bacillati</taxon>
        <taxon>Actinomycetota</taxon>
        <taxon>Actinomycetes</taxon>
        <taxon>Mycobacteriales</taxon>
        <taxon>Corynebacteriaceae</taxon>
        <taxon>Corynebacterium</taxon>
    </lineage>
</organism>
<evidence type="ECO:0000313" key="2">
    <source>
        <dbReference type="EMBL" id="AKK02488.1"/>
    </source>
</evidence>
<keyword evidence="1" id="KW-0812">Transmembrane</keyword>
<dbReference type="EMBL" id="CP011541">
    <property type="protein sequence ID" value="AKK02488.1"/>
    <property type="molecule type" value="Genomic_DNA"/>
</dbReference>
<keyword evidence="1" id="KW-0472">Membrane</keyword>
<protein>
    <recommendedName>
        <fullName evidence="4">Phospholipase_D-nuclease N-terminal</fullName>
    </recommendedName>
</protein>
<dbReference type="Proteomes" id="UP000035368">
    <property type="component" value="Chromosome"/>
</dbReference>
<feature type="transmembrane region" description="Helical" evidence="1">
    <location>
        <begin position="46"/>
        <end position="70"/>
    </location>
</feature>
<dbReference type="AlphaFoldDB" id="A0A0G3GSF9"/>
<dbReference type="STRING" id="1050174.CEPID_03040"/>
<sequence>MVPACHNLASATTIPWGADLAWASLFFVHLAIVLTVAGIELQKNSVISAVFWGLIVVTLPAIGLLLWLLFALPRKK</sequence>
<evidence type="ECO:0000256" key="1">
    <source>
        <dbReference type="SAM" id="Phobius"/>
    </source>
</evidence>
<dbReference type="PATRIC" id="fig|1050174.4.peg.619"/>
<feature type="transmembrane region" description="Helical" evidence="1">
    <location>
        <begin position="20"/>
        <end position="39"/>
    </location>
</feature>
<name>A0A0G3GSF9_9CORY</name>
<evidence type="ECO:0008006" key="4">
    <source>
        <dbReference type="Google" id="ProtNLM"/>
    </source>
</evidence>
<gene>
    <name evidence="2" type="ORF">CEPID_03040</name>
</gene>
<reference evidence="2 3" key="1">
    <citation type="submission" date="2015-05" db="EMBL/GenBank/DDBJ databases">
        <title>Complete genome sequence of Corynebacterium epidermidicanis DSM 45586, isolated from the skin of a dog suffering from pruritus.</title>
        <authorList>
            <person name="Ruckert C."/>
            <person name="Albersmeier A."/>
            <person name="Winkler A."/>
            <person name="Tauch A."/>
        </authorList>
    </citation>
    <scope>NUCLEOTIDE SEQUENCE [LARGE SCALE GENOMIC DNA]</scope>
    <source>
        <strain evidence="2 3">DSM 45586</strain>
    </source>
</reference>
<accession>A0A0G3GSF9</accession>
<proteinExistence type="predicted"/>
<evidence type="ECO:0000313" key="3">
    <source>
        <dbReference type="Proteomes" id="UP000035368"/>
    </source>
</evidence>
<keyword evidence="3" id="KW-1185">Reference proteome</keyword>